<comment type="similarity">
    <text evidence="2 8">Belongs to the short-chain dehydrogenases/reductases (SDR) family. FabI subfamily.</text>
</comment>
<proteinExistence type="inferred from homology"/>
<evidence type="ECO:0000256" key="7">
    <source>
        <dbReference type="ARBA" id="ARBA00023160"/>
    </source>
</evidence>
<reference evidence="9 10" key="1">
    <citation type="journal article" date="2024" name="Appl. Microbiol. Biotechnol.">
        <title>Biosynthetic gene clusters with biotechnological applications in novel Antarctic isolates from Actinomycetota.</title>
        <authorList>
            <person name="Bruna P."/>
            <person name="Nunez-Montero K."/>
            <person name="Contreras M.J."/>
            <person name="Leal K."/>
            <person name="Garcia M."/>
            <person name="Abanto M."/>
            <person name="Barrientos L."/>
        </authorList>
    </citation>
    <scope>NUCLEOTIDE SEQUENCE [LARGE SCALE GENOMIC DNA]</scope>
    <source>
        <strain evidence="9 10">Se16.17</strain>
    </source>
</reference>
<organism evidence="9 10">
    <name type="scientific">Paenarthrobacter nicotinovorans</name>
    <name type="common">Arthrobacter nicotinovorans</name>
    <dbReference type="NCBI Taxonomy" id="29320"/>
    <lineage>
        <taxon>Bacteria</taxon>
        <taxon>Bacillati</taxon>
        <taxon>Actinomycetota</taxon>
        <taxon>Actinomycetes</taxon>
        <taxon>Micrococcales</taxon>
        <taxon>Micrococcaceae</taxon>
        <taxon>Paenarthrobacter</taxon>
    </lineage>
</organism>
<evidence type="ECO:0000313" key="9">
    <source>
        <dbReference type="EMBL" id="MEO3939745.1"/>
    </source>
</evidence>
<comment type="pathway">
    <text evidence="1">Lipid metabolism.</text>
</comment>
<dbReference type="InterPro" id="IPR014358">
    <property type="entry name" value="Enoyl-ACP_Rdtase_NADH"/>
</dbReference>
<keyword evidence="3 8" id="KW-0444">Lipid biosynthesis</keyword>
<name>A0ABV0GMJ4_PAENI</name>
<gene>
    <name evidence="9" type="primary">fabI</name>
    <name evidence="9" type="ORF">V3C41_01520</name>
</gene>
<dbReference type="GO" id="GO:0004318">
    <property type="term" value="F:enoyl-[acyl-carrier-protein] reductase (NADH) activity"/>
    <property type="evidence" value="ECO:0007669"/>
    <property type="project" value="UniProtKB-EC"/>
</dbReference>
<evidence type="ECO:0000256" key="1">
    <source>
        <dbReference type="ARBA" id="ARBA00005189"/>
    </source>
</evidence>
<dbReference type="Gene3D" id="3.40.50.720">
    <property type="entry name" value="NAD(P)-binding Rossmann-like Domain"/>
    <property type="match status" value="1"/>
</dbReference>
<keyword evidence="10" id="KW-1185">Reference proteome</keyword>
<dbReference type="NCBIfam" id="NF005908">
    <property type="entry name" value="PRK07889.1"/>
    <property type="match status" value="1"/>
</dbReference>
<dbReference type="RefSeq" id="WP_347781631.1">
    <property type="nucleotide sequence ID" value="NZ_JBBMFV010000003.1"/>
</dbReference>
<dbReference type="PIRSF" id="PIRSF000094">
    <property type="entry name" value="Enoyl-ACP_rdct"/>
    <property type="match status" value="1"/>
</dbReference>
<sequence>MGILDGKTILVTGIFTERSIAYAAAELAQREGATLIFTGFGRRSKITQKIIQRLPAPGPVLELDATSQSDLDSLHSRIKEHTDNLDGIIHCISASKPEAVGAGFMTADWDDLSTSLQVSGASLQAVTKACLPVLNDGASIVGVTFDGTPVWPIYGWAGVAKATYESTNRYLAYHLGTRKIRTNLVACGPLDNFTVAAIDGIESTDGIWESRAPLGWDRTNLEPVAKAVVALLSDWFPATTGEILHVDGGYHVMGM</sequence>
<dbReference type="InterPro" id="IPR036291">
    <property type="entry name" value="NAD(P)-bd_dom_sf"/>
</dbReference>
<dbReference type="SUPFAM" id="SSF51735">
    <property type="entry name" value="NAD(P)-binding Rossmann-fold domains"/>
    <property type="match status" value="1"/>
</dbReference>
<keyword evidence="6" id="KW-0443">Lipid metabolism</keyword>
<comment type="caution">
    <text evidence="9">The sequence shown here is derived from an EMBL/GenBank/DDBJ whole genome shotgun (WGS) entry which is preliminary data.</text>
</comment>
<dbReference type="Proteomes" id="UP001448614">
    <property type="component" value="Unassembled WGS sequence"/>
</dbReference>
<keyword evidence="4" id="KW-0276">Fatty acid metabolism</keyword>
<dbReference type="InterPro" id="IPR002347">
    <property type="entry name" value="SDR_fam"/>
</dbReference>
<evidence type="ECO:0000256" key="6">
    <source>
        <dbReference type="ARBA" id="ARBA00023098"/>
    </source>
</evidence>
<evidence type="ECO:0000256" key="3">
    <source>
        <dbReference type="ARBA" id="ARBA00022516"/>
    </source>
</evidence>
<evidence type="ECO:0000256" key="4">
    <source>
        <dbReference type="ARBA" id="ARBA00022832"/>
    </source>
</evidence>
<dbReference type="PANTHER" id="PTHR43159">
    <property type="entry name" value="ENOYL-[ACYL-CARRIER-PROTEIN] REDUCTASE"/>
    <property type="match status" value="1"/>
</dbReference>
<dbReference type="Pfam" id="PF13561">
    <property type="entry name" value="adh_short_C2"/>
    <property type="match status" value="1"/>
</dbReference>
<comment type="catalytic activity">
    <reaction evidence="8">
        <text>a 2,3-saturated acyl-[ACP] + NAD(+) = a (2E)-enoyl-[ACP] + NADH + H(+)</text>
        <dbReference type="Rhea" id="RHEA:10240"/>
        <dbReference type="Rhea" id="RHEA-COMP:9925"/>
        <dbReference type="Rhea" id="RHEA-COMP:9926"/>
        <dbReference type="ChEBI" id="CHEBI:15378"/>
        <dbReference type="ChEBI" id="CHEBI:57540"/>
        <dbReference type="ChEBI" id="CHEBI:57945"/>
        <dbReference type="ChEBI" id="CHEBI:78784"/>
        <dbReference type="ChEBI" id="CHEBI:78785"/>
        <dbReference type="EC" id="1.3.1.9"/>
    </reaction>
</comment>
<keyword evidence="5 8" id="KW-0560">Oxidoreductase</keyword>
<evidence type="ECO:0000256" key="5">
    <source>
        <dbReference type="ARBA" id="ARBA00023002"/>
    </source>
</evidence>
<dbReference type="EMBL" id="JBBMFV010000003">
    <property type="protein sequence ID" value="MEO3939745.1"/>
    <property type="molecule type" value="Genomic_DNA"/>
</dbReference>
<accession>A0ABV0GMJ4</accession>
<dbReference type="PANTHER" id="PTHR43159:SF2">
    <property type="entry name" value="ENOYL-[ACYL-CARRIER-PROTEIN] REDUCTASE [NADH], CHLOROPLASTIC"/>
    <property type="match status" value="1"/>
</dbReference>
<keyword evidence="8" id="KW-0520">NAD</keyword>
<dbReference type="EC" id="1.3.1.9" evidence="8"/>
<evidence type="ECO:0000256" key="8">
    <source>
        <dbReference type="PIRNR" id="PIRNR000094"/>
    </source>
</evidence>
<protein>
    <recommendedName>
        <fullName evidence="8">Enoyl-[acyl-carrier-protein] reductase [NADH]</fullName>
        <ecNumber evidence="8">1.3.1.9</ecNumber>
    </recommendedName>
</protein>
<evidence type="ECO:0000256" key="2">
    <source>
        <dbReference type="ARBA" id="ARBA00009233"/>
    </source>
</evidence>
<evidence type="ECO:0000313" key="10">
    <source>
        <dbReference type="Proteomes" id="UP001448614"/>
    </source>
</evidence>
<keyword evidence="7 8" id="KW-0275">Fatty acid biosynthesis</keyword>